<feature type="signal peptide" evidence="3">
    <location>
        <begin position="1"/>
        <end position="22"/>
    </location>
</feature>
<dbReference type="Gene3D" id="3.80.10.10">
    <property type="entry name" value="Ribonuclease Inhibitor"/>
    <property type="match status" value="1"/>
</dbReference>
<keyword evidence="3" id="KW-0732">Signal</keyword>
<evidence type="ECO:0000256" key="1">
    <source>
        <dbReference type="SAM" id="MobiDB-lite"/>
    </source>
</evidence>
<feature type="compositionally biased region" description="Gly residues" evidence="1">
    <location>
        <begin position="555"/>
        <end position="565"/>
    </location>
</feature>
<evidence type="ECO:0000313" key="5">
    <source>
        <dbReference type="Proteomes" id="UP000003379"/>
    </source>
</evidence>
<accession>G9XAB9</accession>
<keyword evidence="2" id="KW-1133">Transmembrane helix</keyword>
<evidence type="ECO:0000313" key="4">
    <source>
        <dbReference type="EMBL" id="EHL20133.1"/>
    </source>
</evidence>
<dbReference type="HOGENOM" id="CLU_023508_0_0_9"/>
<proteinExistence type="predicted"/>
<dbReference type="EMBL" id="AFZG01000002">
    <property type="protein sequence ID" value="EHL20133.1"/>
    <property type="molecule type" value="Genomic_DNA"/>
</dbReference>
<reference evidence="4 5" key="1">
    <citation type="submission" date="2011-08" db="EMBL/GenBank/DDBJ databases">
        <title>The Genome Sequence of Eubacteriaceae bacterium CM5.</title>
        <authorList>
            <consortium name="The Broad Institute Genome Sequencing Platform"/>
            <person name="Earl A."/>
            <person name="Ward D."/>
            <person name="Feldgarden M."/>
            <person name="Gevers D."/>
            <person name="Sizova M."/>
            <person name="Hazen A."/>
            <person name="Epstein S."/>
            <person name="Young S.K."/>
            <person name="Zeng Q."/>
            <person name="Gargeya S."/>
            <person name="Fitzgerald M."/>
            <person name="Haas B."/>
            <person name="Abouelleil A."/>
            <person name="Alvarado L."/>
            <person name="Arachchi H.M."/>
            <person name="Berlin A."/>
            <person name="Brown A."/>
            <person name="Chapman S.B."/>
            <person name="Chen Z."/>
            <person name="Dunbar C."/>
            <person name="Freedman E."/>
            <person name="Gearin G."/>
            <person name="Gellesch M."/>
            <person name="Goldberg J."/>
            <person name="Griggs A."/>
            <person name="Gujja S."/>
            <person name="Heiman D."/>
            <person name="Howarth C."/>
            <person name="Larson L."/>
            <person name="Lui A."/>
            <person name="MacDonald P.J.P."/>
            <person name="Montmayeur A."/>
            <person name="Murphy C."/>
            <person name="Neiman D."/>
            <person name="Pearson M."/>
            <person name="Priest M."/>
            <person name="Roberts A."/>
            <person name="Saif S."/>
            <person name="Shea T."/>
            <person name="Shenoy N."/>
            <person name="Sisk P."/>
            <person name="Stolte C."/>
            <person name="Sykes S."/>
            <person name="Wortman J."/>
            <person name="Nusbaum C."/>
            <person name="Birren B."/>
        </authorList>
    </citation>
    <scope>NUCLEOTIDE SEQUENCE [LARGE SCALE GENOMIC DNA]</scope>
    <source>
        <strain evidence="4 5">CM5</strain>
    </source>
</reference>
<keyword evidence="2" id="KW-0472">Membrane</keyword>
<comment type="caution">
    <text evidence="4">The sequence shown here is derived from an EMBL/GenBank/DDBJ whole genome shotgun (WGS) entry which is preliminary data.</text>
</comment>
<name>G9XAB9_9FIRM</name>
<organism evidence="4 5">
    <name type="scientific">Peptoanaerobacter stomatis</name>
    <dbReference type="NCBI Taxonomy" id="796937"/>
    <lineage>
        <taxon>Bacteria</taxon>
        <taxon>Bacillati</taxon>
        <taxon>Bacillota</taxon>
        <taxon>Clostridia</taxon>
        <taxon>Peptostreptococcales</taxon>
        <taxon>Filifactoraceae</taxon>
        <taxon>Peptoanaerobacter</taxon>
    </lineage>
</organism>
<feature type="region of interest" description="Disordered" evidence="1">
    <location>
        <begin position="555"/>
        <end position="647"/>
    </location>
</feature>
<dbReference type="RefSeq" id="WP_009529031.1">
    <property type="nucleotide sequence ID" value="NZ_JH414601.1"/>
</dbReference>
<dbReference type="InterPro" id="IPR032675">
    <property type="entry name" value="LRR_dom_sf"/>
</dbReference>
<dbReference type="Pfam" id="PF13306">
    <property type="entry name" value="LRR_5"/>
    <property type="match status" value="2"/>
</dbReference>
<dbReference type="PATRIC" id="fig|796940.3.peg.213"/>
<dbReference type="InterPro" id="IPR026906">
    <property type="entry name" value="LRR_5"/>
</dbReference>
<feature type="transmembrane region" description="Helical" evidence="2">
    <location>
        <begin position="694"/>
        <end position="713"/>
    </location>
</feature>
<keyword evidence="2" id="KW-0812">Transmembrane</keyword>
<feature type="chain" id="PRO_5039306431" evidence="3">
    <location>
        <begin position="23"/>
        <end position="718"/>
    </location>
</feature>
<evidence type="ECO:0000256" key="2">
    <source>
        <dbReference type="SAM" id="Phobius"/>
    </source>
</evidence>
<gene>
    <name evidence="4" type="ORF">HMPREF9628_00944</name>
</gene>
<dbReference type="AlphaFoldDB" id="G9XAB9"/>
<sequence length="718" mass="79553">MKRKFGLFLSMLLLAISPYSFQSNNIITKNLNVLSSVYAAPMYAPTDPVSPGSAWTYGDFIYNNNWVRGLSPEGEAKLVAQDGYIEFPNINPLNGTTITEVYGSAYSFRDAKKVKLPDNLETIATSFLSDSDIKEFTVPGRVSSIRYNAFDNRFDTKKIEKLEFDNSNPSGSLEIGEWAFNANAIEGDMVLPEKADFKIKNYAFYGNQIKNLTLPSNPIEFGYVSFARNKIENVYNFNPKVSSDSDERGIFSENEIKNISFDKTSSDITKIFEKMLEYNQLKSLEIPSRIVTIEEDALKENKGWYNDNKKVALYIKDNGQYYLNNDTIDDSNAQDYTINPVLVNFQIQDKDTLPQEIKDKTELNIKRIRSNSDDKDITARITEDYENFKLGDKLELTSDVEGYKLSLLDDSNQITLDPNNTDIVQDTSYGDGYEVGYKKADIKVKYQALPVELKIELVKLVNGAEQAITSAPNVTVKVDGAEQTVTQGTTLNAKYADEVEITPTNNTSYTVDKVEGADKDNDIYKISLKGTNVNRAQDKYTKTIKIIYKDVVQGGSGETDGGGGTTPVNPTTPTNPANPTTPTNPATPNTPNNTTNTGTSETTPVNPTVPGSQVNPTTPTIANEERTTTPTYQIDELPDPNSPNAPDRIVVSDEDGVPLGTYTKRINPDGTFEYVDEDGVPLGATKLVKTGDEFPQIPLTIASILSGLGLILIKRKRR</sequence>
<protein>
    <submittedName>
        <fullName evidence="4">Uncharacterized protein</fullName>
    </submittedName>
</protein>
<feature type="compositionally biased region" description="Polar residues" evidence="1">
    <location>
        <begin position="609"/>
        <end position="621"/>
    </location>
</feature>
<dbReference type="Proteomes" id="UP000003379">
    <property type="component" value="Unassembled WGS sequence"/>
</dbReference>
<feature type="compositionally biased region" description="Low complexity" evidence="1">
    <location>
        <begin position="566"/>
        <end position="606"/>
    </location>
</feature>
<evidence type="ECO:0000256" key="3">
    <source>
        <dbReference type="SAM" id="SignalP"/>
    </source>
</evidence>